<organism evidence="4 5">
    <name type="scientific">Mahella australiensis (strain DSM 15567 / CIP 107919 / 50-1 BON)</name>
    <dbReference type="NCBI Taxonomy" id="697281"/>
    <lineage>
        <taxon>Bacteria</taxon>
        <taxon>Bacillati</taxon>
        <taxon>Bacillota</taxon>
        <taxon>Clostridia</taxon>
        <taxon>Thermoanaerobacterales</taxon>
        <taxon>Thermoanaerobacterales Family IV. Incertae Sedis</taxon>
        <taxon>Mahella</taxon>
    </lineage>
</organism>
<dbReference type="RefSeq" id="WP_013779880.1">
    <property type="nucleotide sequence ID" value="NC_015520.1"/>
</dbReference>
<dbReference type="STRING" id="697281.Mahau_0228"/>
<gene>
    <name evidence="4" type="ordered locus">Mahau_0228</name>
</gene>
<reference evidence="5" key="1">
    <citation type="submission" date="2010-11" db="EMBL/GenBank/DDBJ databases">
        <title>The complete genome of Mahella australiensis DSM 15567.</title>
        <authorList>
            <consortium name="US DOE Joint Genome Institute (JGI-PGF)"/>
            <person name="Lucas S."/>
            <person name="Copeland A."/>
            <person name="Lapidus A."/>
            <person name="Bruce D."/>
            <person name="Goodwin L."/>
            <person name="Pitluck S."/>
            <person name="Kyrpides N."/>
            <person name="Mavromatis K."/>
            <person name="Pagani I."/>
            <person name="Ivanova N."/>
            <person name="Teshima H."/>
            <person name="Brettin T."/>
            <person name="Detter J.C."/>
            <person name="Han C."/>
            <person name="Tapia R."/>
            <person name="Land M."/>
            <person name="Hauser L."/>
            <person name="Markowitz V."/>
            <person name="Cheng J.-F."/>
            <person name="Hugenholtz P."/>
            <person name="Woyke T."/>
            <person name="Wu D."/>
            <person name="Spring S."/>
            <person name="Pukall R."/>
            <person name="Steenblock K."/>
            <person name="Schneider S."/>
            <person name="Klenk H.-P."/>
            <person name="Eisen J.A."/>
        </authorList>
    </citation>
    <scope>NUCLEOTIDE SEQUENCE [LARGE SCALE GENOMIC DNA]</scope>
    <source>
        <strain evidence="5">DSM 15567 / CIP 107919 / 50-1 BON</strain>
    </source>
</reference>
<evidence type="ECO:0000256" key="2">
    <source>
        <dbReference type="SAM" id="SignalP"/>
    </source>
</evidence>
<proteinExistence type="predicted"/>
<dbReference type="OrthoDB" id="1794618at2"/>
<feature type="chain" id="PRO_5003308816" description="SbsA Ig-like domain-containing protein" evidence="2">
    <location>
        <begin position="27"/>
        <end position="205"/>
    </location>
</feature>
<evidence type="ECO:0000313" key="4">
    <source>
        <dbReference type="EMBL" id="AEE95446.1"/>
    </source>
</evidence>
<keyword evidence="1 2" id="KW-0732">Signal</keyword>
<dbReference type="AlphaFoldDB" id="F3ZWL1"/>
<dbReference type="Pfam" id="PF13205">
    <property type="entry name" value="Big_5"/>
    <property type="match status" value="1"/>
</dbReference>
<feature type="signal peptide" evidence="2">
    <location>
        <begin position="1"/>
        <end position="26"/>
    </location>
</feature>
<sequence>MHINKRIAIIVLAAALWLTTAAYASAAPAQYKTWPRKSSADVRKTWSIKFNMPLNENSVNDQTIYVVDASGKRIDVKLALSADKTTVKVTPVSPYTIGGQYSIHATTGVASAHGRHLSQQVVMPFIITDHRIITIESAYDPIITNLTVTVSSDVYKVTANGMELHYTGNDTYNCGLVGLKPGDTVTIRAYDESNRLLESAKHSIE</sequence>
<dbReference type="KEGG" id="mas:Mahau_0228"/>
<dbReference type="HOGENOM" id="CLU_1346690_0_0_9"/>
<evidence type="ECO:0000256" key="1">
    <source>
        <dbReference type="ARBA" id="ARBA00022729"/>
    </source>
</evidence>
<keyword evidence="5" id="KW-1185">Reference proteome</keyword>
<reference evidence="4 5" key="2">
    <citation type="journal article" date="2011" name="Stand. Genomic Sci.">
        <title>Complete genome sequence of Mahella australiensis type strain (50-1 BON).</title>
        <authorList>
            <person name="Sikorski J."/>
            <person name="Teshima H."/>
            <person name="Nolan M."/>
            <person name="Lucas S."/>
            <person name="Hammon N."/>
            <person name="Deshpande S."/>
            <person name="Cheng J.F."/>
            <person name="Pitluck S."/>
            <person name="Liolios K."/>
            <person name="Pagani I."/>
            <person name="Ivanova N."/>
            <person name="Huntemann M."/>
            <person name="Mavromatis K."/>
            <person name="Ovchinikova G."/>
            <person name="Pati A."/>
            <person name="Tapia R."/>
            <person name="Han C."/>
            <person name="Goodwin L."/>
            <person name="Chen A."/>
            <person name="Palaniappan K."/>
            <person name="Land M."/>
            <person name="Hauser L."/>
            <person name="Ngatchou-Djao O.D."/>
            <person name="Rohde M."/>
            <person name="Pukall R."/>
            <person name="Spring S."/>
            <person name="Abt B."/>
            <person name="Goker M."/>
            <person name="Detter J.C."/>
            <person name="Woyke T."/>
            <person name="Bristow J."/>
            <person name="Markowitz V."/>
            <person name="Hugenholtz P."/>
            <person name="Eisen J.A."/>
            <person name="Kyrpides N.C."/>
            <person name="Klenk H.P."/>
            <person name="Lapidus A."/>
        </authorList>
    </citation>
    <scope>NUCLEOTIDE SEQUENCE [LARGE SCALE GENOMIC DNA]</scope>
    <source>
        <strain evidence="5">DSM 15567 / CIP 107919 / 50-1 BON</strain>
    </source>
</reference>
<dbReference type="Proteomes" id="UP000008457">
    <property type="component" value="Chromosome"/>
</dbReference>
<protein>
    <recommendedName>
        <fullName evidence="3">SbsA Ig-like domain-containing protein</fullName>
    </recommendedName>
</protein>
<feature type="domain" description="SbsA Ig-like" evidence="3">
    <location>
        <begin position="27"/>
        <end position="124"/>
    </location>
</feature>
<accession>F3ZWL1</accession>
<dbReference type="eggNOG" id="COG4886">
    <property type="taxonomic scope" value="Bacteria"/>
</dbReference>
<evidence type="ECO:0000313" key="5">
    <source>
        <dbReference type="Proteomes" id="UP000008457"/>
    </source>
</evidence>
<dbReference type="InterPro" id="IPR014755">
    <property type="entry name" value="Cu-Rt/internalin_Ig-like"/>
</dbReference>
<name>F3ZWL1_MAHA5</name>
<dbReference type="EMBL" id="CP002360">
    <property type="protein sequence ID" value="AEE95446.1"/>
    <property type="molecule type" value="Genomic_DNA"/>
</dbReference>
<dbReference type="Gene3D" id="2.60.40.1220">
    <property type="match status" value="1"/>
</dbReference>
<evidence type="ECO:0000259" key="3">
    <source>
        <dbReference type="Pfam" id="PF13205"/>
    </source>
</evidence>
<dbReference type="InterPro" id="IPR032812">
    <property type="entry name" value="SbsA_Ig"/>
</dbReference>